<dbReference type="EC" id="3.5.1.88" evidence="2 7"/>
<accession>C1MWF4</accession>
<dbReference type="SUPFAM" id="SSF56420">
    <property type="entry name" value="Peptide deformylase"/>
    <property type="match status" value="1"/>
</dbReference>
<dbReference type="Gene3D" id="3.90.45.10">
    <property type="entry name" value="Peptide deformylase"/>
    <property type="match status" value="1"/>
</dbReference>
<dbReference type="FunFam" id="3.90.45.10:FF:000003">
    <property type="entry name" value="Peptide deformylase"/>
    <property type="match status" value="1"/>
</dbReference>
<comment type="function">
    <text evidence="6 7">Removes the formyl group from the N-terminal Met of newly synthesized proteins.</text>
</comment>
<dbReference type="GO" id="GO:0009507">
    <property type="term" value="C:chloroplast"/>
    <property type="evidence" value="ECO:0007669"/>
    <property type="project" value="UniProtKB-SubCell"/>
</dbReference>
<dbReference type="Proteomes" id="UP000001876">
    <property type="component" value="Unassembled WGS sequence"/>
</dbReference>
<dbReference type="STRING" id="564608.C1MWF4"/>
<evidence type="ECO:0000256" key="1">
    <source>
        <dbReference type="ARBA" id="ARBA00010759"/>
    </source>
</evidence>
<keyword evidence="5 7" id="KW-0648">Protein biosynthesis</keyword>
<dbReference type="GO" id="GO:0042586">
    <property type="term" value="F:peptide deformylase activity"/>
    <property type="evidence" value="ECO:0007669"/>
    <property type="project" value="UniProtKB-EC"/>
</dbReference>
<dbReference type="KEGG" id="mpp:MICPUCDRAFT_6170"/>
<organism evidence="9">
    <name type="scientific">Micromonas pusilla (strain CCMP1545)</name>
    <name type="common">Picoplanktonic green alga</name>
    <dbReference type="NCBI Taxonomy" id="564608"/>
    <lineage>
        <taxon>Eukaryota</taxon>
        <taxon>Viridiplantae</taxon>
        <taxon>Chlorophyta</taxon>
        <taxon>Mamiellophyceae</taxon>
        <taxon>Mamiellales</taxon>
        <taxon>Mamiellaceae</taxon>
        <taxon>Micromonas</taxon>
    </lineage>
</organism>
<gene>
    <name evidence="8" type="ORF">MICPUCDRAFT_6170</name>
</gene>
<reference evidence="8 9" key="1">
    <citation type="journal article" date="2009" name="Science">
        <title>Green evolution and dynamic adaptations revealed by genomes of the marine picoeukaryotes Micromonas.</title>
        <authorList>
            <person name="Worden A.Z."/>
            <person name="Lee J.H."/>
            <person name="Mock T."/>
            <person name="Rouze P."/>
            <person name="Simmons M.P."/>
            <person name="Aerts A.L."/>
            <person name="Allen A.E."/>
            <person name="Cuvelier M.L."/>
            <person name="Derelle E."/>
            <person name="Everett M.V."/>
            <person name="Foulon E."/>
            <person name="Grimwood J."/>
            <person name="Gundlach H."/>
            <person name="Henrissat B."/>
            <person name="Napoli C."/>
            <person name="McDonald S.M."/>
            <person name="Parker M.S."/>
            <person name="Rombauts S."/>
            <person name="Salamov A."/>
            <person name="Von Dassow P."/>
            <person name="Badger J.H."/>
            <person name="Coutinho P.M."/>
            <person name="Demir E."/>
            <person name="Dubchak I."/>
            <person name="Gentemann C."/>
            <person name="Eikrem W."/>
            <person name="Gready J.E."/>
            <person name="John U."/>
            <person name="Lanier W."/>
            <person name="Lindquist E.A."/>
            <person name="Lucas S."/>
            <person name="Mayer K.F."/>
            <person name="Moreau H."/>
            <person name="Not F."/>
            <person name="Otillar R."/>
            <person name="Panaud O."/>
            <person name="Pangilinan J."/>
            <person name="Paulsen I."/>
            <person name="Piegu B."/>
            <person name="Poliakov A."/>
            <person name="Robbens S."/>
            <person name="Schmutz J."/>
            <person name="Toulza E."/>
            <person name="Wyss T."/>
            <person name="Zelensky A."/>
            <person name="Zhou K."/>
            <person name="Armbrust E.V."/>
            <person name="Bhattacharya D."/>
            <person name="Goodenough U.W."/>
            <person name="Van de Peer Y."/>
            <person name="Grigoriev I.V."/>
        </authorList>
    </citation>
    <scope>NUCLEOTIDE SEQUENCE [LARGE SCALE GENOMIC DNA]</scope>
    <source>
        <strain evidence="8 9">CCMP1545</strain>
    </source>
</reference>
<dbReference type="PRINTS" id="PR01576">
    <property type="entry name" value="PDEFORMYLASE"/>
</dbReference>
<dbReference type="eggNOG" id="KOG3137">
    <property type="taxonomic scope" value="Eukaryota"/>
</dbReference>
<dbReference type="HAMAP" id="MF_00163">
    <property type="entry name" value="Pep_deformylase"/>
    <property type="match status" value="1"/>
</dbReference>
<evidence type="ECO:0000256" key="6">
    <source>
        <dbReference type="ARBA" id="ARBA00037114"/>
    </source>
</evidence>
<evidence type="ECO:0000256" key="7">
    <source>
        <dbReference type="RuleBase" id="RU362111"/>
    </source>
</evidence>
<name>C1MWF4_MICPC</name>
<dbReference type="GO" id="GO:0006412">
    <property type="term" value="P:translation"/>
    <property type="evidence" value="ECO:0007669"/>
    <property type="project" value="UniProtKB-KW"/>
</dbReference>
<keyword evidence="7" id="KW-0150">Chloroplast</keyword>
<keyword evidence="3 7" id="KW-0479">Metal-binding</keyword>
<dbReference type="CDD" id="cd00487">
    <property type="entry name" value="Pep_deformylase"/>
    <property type="match status" value="1"/>
</dbReference>
<protein>
    <recommendedName>
        <fullName evidence="2 7">Peptide deformylase</fullName>
        <ecNumber evidence="2 7">3.5.1.88</ecNumber>
    </recommendedName>
</protein>
<dbReference type="InterPro" id="IPR036821">
    <property type="entry name" value="Peptide_deformylase_sf"/>
</dbReference>
<evidence type="ECO:0000256" key="5">
    <source>
        <dbReference type="ARBA" id="ARBA00022917"/>
    </source>
</evidence>
<dbReference type="PIRSF" id="PIRSF004749">
    <property type="entry name" value="Pep_def"/>
    <property type="match status" value="1"/>
</dbReference>
<dbReference type="PANTHER" id="PTHR10458:SF2">
    <property type="entry name" value="PEPTIDE DEFORMYLASE, MITOCHONDRIAL"/>
    <property type="match status" value="1"/>
</dbReference>
<dbReference type="OrthoDB" id="276063at2759"/>
<evidence type="ECO:0000256" key="3">
    <source>
        <dbReference type="ARBA" id="ARBA00022723"/>
    </source>
</evidence>
<evidence type="ECO:0000313" key="9">
    <source>
        <dbReference type="Proteomes" id="UP000001876"/>
    </source>
</evidence>
<dbReference type="Pfam" id="PF01327">
    <property type="entry name" value="Pep_deformylase"/>
    <property type="match status" value="1"/>
</dbReference>
<evidence type="ECO:0000256" key="4">
    <source>
        <dbReference type="ARBA" id="ARBA00022801"/>
    </source>
</evidence>
<dbReference type="GO" id="GO:0046872">
    <property type="term" value="F:metal ion binding"/>
    <property type="evidence" value="ECO:0007669"/>
    <property type="project" value="UniProtKB-KW"/>
</dbReference>
<dbReference type="GO" id="GO:0005739">
    <property type="term" value="C:mitochondrion"/>
    <property type="evidence" value="ECO:0007669"/>
    <property type="project" value="TreeGrafter"/>
</dbReference>
<proteinExistence type="inferred from homology"/>
<feature type="non-terminal residue" evidence="8">
    <location>
        <position position="185"/>
    </location>
</feature>
<sequence>EIVQAGTPCLREIAEEVPLSSIDTAKTQELIQEMLSICRGRGVGLAAPQIGVPYRIFVLEDTEEGMSDVSKKDLEAMDRKPFAAKVVINPVVTPVSNLSAAFFEGCLSVQGYRGLVRRYLEVRVTGYGGDGSPVDFVARGWQARIVQHEMDHLNGVLYVDRMDTRTFRRVDKLDEPLPPAHPEFG</sequence>
<keyword evidence="9" id="KW-1185">Reference proteome</keyword>
<evidence type="ECO:0000313" key="8">
    <source>
        <dbReference type="EMBL" id="EEH55866.1"/>
    </source>
</evidence>
<comment type="catalytic activity">
    <reaction evidence="7">
        <text>N-terminal N-formyl-L-methionyl-[peptide] + H2O = N-terminal L-methionyl-[peptide] + formate</text>
        <dbReference type="Rhea" id="RHEA:24420"/>
        <dbReference type="Rhea" id="RHEA-COMP:10639"/>
        <dbReference type="Rhea" id="RHEA-COMP:10640"/>
        <dbReference type="ChEBI" id="CHEBI:15377"/>
        <dbReference type="ChEBI" id="CHEBI:15740"/>
        <dbReference type="ChEBI" id="CHEBI:49298"/>
        <dbReference type="ChEBI" id="CHEBI:64731"/>
        <dbReference type="EC" id="3.5.1.88"/>
    </reaction>
</comment>
<dbReference type="OMA" id="PSYEPIG"/>
<dbReference type="RefSeq" id="XP_003059914.1">
    <property type="nucleotide sequence ID" value="XM_003059868.1"/>
</dbReference>
<keyword evidence="7" id="KW-0809">Transit peptide</keyword>
<dbReference type="PANTHER" id="PTHR10458">
    <property type="entry name" value="PEPTIDE DEFORMYLASE"/>
    <property type="match status" value="1"/>
</dbReference>
<comment type="similarity">
    <text evidence="1 7">Belongs to the polypeptide deformylase family.</text>
</comment>
<keyword evidence="7" id="KW-0934">Plastid</keyword>
<comment type="subcellular location">
    <subcellularLocation>
        <location evidence="7">Plastid</location>
        <location evidence="7">Chloroplast</location>
    </subcellularLocation>
</comment>
<keyword evidence="4 7" id="KW-0378">Hydrolase</keyword>
<dbReference type="InterPro" id="IPR023635">
    <property type="entry name" value="Peptide_deformylase"/>
</dbReference>
<dbReference type="NCBIfam" id="TIGR00079">
    <property type="entry name" value="pept_deformyl"/>
    <property type="match status" value="1"/>
</dbReference>
<dbReference type="AlphaFoldDB" id="C1MWF4"/>
<dbReference type="NCBIfam" id="NF001159">
    <property type="entry name" value="PRK00150.1-3"/>
    <property type="match status" value="1"/>
</dbReference>
<dbReference type="GeneID" id="9685645"/>
<evidence type="ECO:0000256" key="2">
    <source>
        <dbReference type="ARBA" id="ARBA00012175"/>
    </source>
</evidence>
<feature type="non-terminal residue" evidence="8">
    <location>
        <position position="1"/>
    </location>
</feature>
<dbReference type="EMBL" id="GG663741">
    <property type="protein sequence ID" value="EEH55866.1"/>
    <property type="molecule type" value="Genomic_DNA"/>
</dbReference>